<name>A0A930UU76_9PAST</name>
<protein>
    <submittedName>
        <fullName evidence="1">Uncharacterized protein</fullName>
    </submittedName>
</protein>
<dbReference type="EMBL" id="JADION010000005">
    <property type="protein sequence ID" value="MBF4102294.1"/>
    <property type="molecule type" value="Genomic_DNA"/>
</dbReference>
<proteinExistence type="predicted"/>
<gene>
    <name evidence="1" type="ORF">INT80_02775</name>
</gene>
<comment type="caution">
    <text evidence="1">The sequence shown here is derived from an EMBL/GenBank/DDBJ whole genome shotgun (WGS) entry which is preliminary data.</text>
</comment>
<dbReference type="AlphaFoldDB" id="A0A930UU76"/>
<sequence length="91" mass="10234">MANTWINWLNQRDPQQHFSLVPLQLDDLSQDKANNIDFILTNQSQFFISMISLSVGWATLQSPSSATHNVGKVGSAILVITESDFHQITDF</sequence>
<reference evidence="1" key="1">
    <citation type="submission" date="2020-11" db="EMBL/GenBank/DDBJ databases">
        <title>Gallibacterium anatis 1637, full genome, WGS.</title>
        <authorList>
            <person name="Laishevtcev A.I."/>
            <person name="Yakimova E.A."/>
            <person name="Petkovich D."/>
            <person name="Stepanova T.V."/>
            <person name="Kalendr R.S."/>
            <person name="Rubalsky E.O."/>
            <person name="Zulkarneev E.R."/>
            <person name="Aleshkin A.V."/>
        </authorList>
    </citation>
    <scope>NUCLEOTIDE SEQUENCE</scope>
    <source>
        <strain evidence="1">1637</strain>
    </source>
</reference>
<accession>A0A930UU76</accession>
<organism evidence="1">
    <name type="scientific">Gallibacterium anatis</name>
    <dbReference type="NCBI Taxonomy" id="750"/>
    <lineage>
        <taxon>Bacteria</taxon>
        <taxon>Pseudomonadati</taxon>
        <taxon>Pseudomonadota</taxon>
        <taxon>Gammaproteobacteria</taxon>
        <taxon>Pasteurellales</taxon>
        <taxon>Pasteurellaceae</taxon>
        <taxon>Gallibacterium</taxon>
    </lineage>
</organism>
<evidence type="ECO:0000313" key="1">
    <source>
        <dbReference type="EMBL" id="MBF4102294.1"/>
    </source>
</evidence>